<dbReference type="SUPFAM" id="SSF52218">
    <property type="entry name" value="Flavoproteins"/>
    <property type="match status" value="1"/>
</dbReference>
<dbReference type="PANTHER" id="PTHR43717:SF1">
    <property type="entry name" value="ANAEROBIC NITRIC OXIDE REDUCTASE FLAVORUBREDOXIN"/>
    <property type="match status" value="1"/>
</dbReference>
<comment type="catalytic activity">
    <reaction evidence="4">
        <text>3',5'-cyclic UMP + H2O = UMP + H(+)</text>
        <dbReference type="Rhea" id="RHEA:70575"/>
        <dbReference type="ChEBI" id="CHEBI:15377"/>
        <dbReference type="ChEBI" id="CHEBI:15378"/>
        <dbReference type="ChEBI" id="CHEBI:57865"/>
        <dbReference type="ChEBI" id="CHEBI:184387"/>
    </reaction>
    <physiologicalReaction direction="left-to-right" evidence="4">
        <dbReference type="Rhea" id="RHEA:70576"/>
    </physiologicalReaction>
</comment>
<dbReference type="Pfam" id="PF19583">
    <property type="entry name" value="ODP"/>
    <property type="match status" value="1"/>
</dbReference>
<dbReference type="GO" id="GO:0016651">
    <property type="term" value="F:oxidoreductase activity, acting on NAD(P)H"/>
    <property type="evidence" value="ECO:0007669"/>
    <property type="project" value="UniProtKB-ARBA"/>
</dbReference>
<evidence type="ECO:0000256" key="1">
    <source>
        <dbReference type="ARBA" id="ARBA00007121"/>
    </source>
</evidence>
<dbReference type="EMBL" id="WJXB01000004">
    <property type="protein sequence ID" value="MRN54010.1"/>
    <property type="molecule type" value="Genomic_DNA"/>
</dbReference>
<evidence type="ECO:0000256" key="4">
    <source>
        <dbReference type="ARBA" id="ARBA00048505"/>
    </source>
</evidence>
<keyword evidence="7" id="KW-1185">Reference proteome</keyword>
<comment type="function">
    <text evidence="3">Counteracts the endogenous Pycsar antiviral defense system. Phosphodiesterase that enables metal-dependent hydrolysis of host cyclic nucleotide Pycsar defense signals such as cCMP and cUMP.</text>
</comment>
<accession>A0A7X2L2A8</accession>
<evidence type="ECO:0000259" key="5">
    <source>
        <dbReference type="PROSITE" id="PS50902"/>
    </source>
</evidence>
<comment type="caution">
    <text evidence="6">The sequence shown here is derived from an EMBL/GenBank/DDBJ whole genome shotgun (WGS) entry which is preliminary data.</text>
</comment>
<evidence type="ECO:0000256" key="2">
    <source>
        <dbReference type="ARBA" id="ARBA00034221"/>
    </source>
</evidence>
<name>A0A7X2L2A8_9BACL</name>
<dbReference type="Pfam" id="PF00258">
    <property type="entry name" value="Flavodoxin_1"/>
    <property type="match status" value="1"/>
</dbReference>
<dbReference type="SUPFAM" id="SSF56281">
    <property type="entry name" value="Metallo-hydrolase/oxidoreductase"/>
    <property type="match status" value="1"/>
</dbReference>
<evidence type="ECO:0000313" key="6">
    <source>
        <dbReference type="EMBL" id="MRN54010.1"/>
    </source>
</evidence>
<comment type="similarity">
    <text evidence="1">In the N-terminal section; belongs to the zinc metallo-hydrolase group 3 family.</text>
</comment>
<dbReference type="Proteomes" id="UP000463051">
    <property type="component" value="Unassembled WGS sequence"/>
</dbReference>
<dbReference type="InterPro" id="IPR029039">
    <property type="entry name" value="Flavoprotein-like_sf"/>
</dbReference>
<dbReference type="CDD" id="cd07709">
    <property type="entry name" value="flavodiiron_proteins_MBL-fold"/>
    <property type="match status" value="1"/>
</dbReference>
<gene>
    <name evidence="6" type="ORF">GJB61_13575</name>
</gene>
<dbReference type="SMART" id="SM00849">
    <property type="entry name" value="Lactamase_B"/>
    <property type="match status" value="1"/>
</dbReference>
<organism evidence="6 7">
    <name type="scientific">Paenibacillus monticola</name>
    <dbReference type="NCBI Taxonomy" id="2666075"/>
    <lineage>
        <taxon>Bacteria</taxon>
        <taxon>Bacillati</taxon>
        <taxon>Bacillota</taxon>
        <taxon>Bacilli</taxon>
        <taxon>Bacillales</taxon>
        <taxon>Paenibacillaceae</taxon>
        <taxon>Paenibacillus</taxon>
    </lineage>
</organism>
<dbReference type="InterPro" id="IPR016440">
    <property type="entry name" value="Rubredoxin-O_OxRdtase"/>
</dbReference>
<dbReference type="InterPro" id="IPR045761">
    <property type="entry name" value="ODP_dom"/>
</dbReference>
<dbReference type="GO" id="GO:0009055">
    <property type="term" value="F:electron transfer activity"/>
    <property type="evidence" value="ECO:0007669"/>
    <property type="project" value="InterPro"/>
</dbReference>
<comment type="catalytic activity">
    <reaction evidence="2">
        <text>3',5'-cyclic CMP + H2O = CMP + H(+)</text>
        <dbReference type="Rhea" id="RHEA:72675"/>
        <dbReference type="ChEBI" id="CHEBI:15377"/>
        <dbReference type="ChEBI" id="CHEBI:15378"/>
        <dbReference type="ChEBI" id="CHEBI:58003"/>
        <dbReference type="ChEBI" id="CHEBI:60377"/>
    </reaction>
    <physiologicalReaction direction="left-to-right" evidence="2">
        <dbReference type="Rhea" id="RHEA:72676"/>
    </physiologicalReaction>
</comment>
<proteinExistence type="inferred from homology"/>
<dbReference type="InterPro" id="IPR008254">
    <property type="entry name" value="Flavodoxin/NO_synth"/>
</dbReference>
<sequence>MYCVQEIAPAIVWVGGSDKRLERFENMFPLPKGIAYNSYLILDEQTALMDTVDSAITAQFLENVEHVLQGRALDYLVVNHMEPDHCANIEELLKRYPDLKIVGNKKTFQFMEQFYTFSKPENYYIVNEGDELSLGTRTLRFYLTPFVHWPEVMFTYETTDKILFSADAFGCFGSLSGNIFCDQTDFEGVFLEETRRYYANIVGKYGPQVQKVLSKLAQLEINMICPLHGPVWRENLSYILGKYNLWSSYQPEKQGVVLAYASMYGNTENVMNMLASKLSSKGVQDIRMYDVSKTHSSYIISDAWKFSHLIFGSPTYNMSLYHGMQALLHEMAALNLQSRKVSLVGNYTWANASIKEMTEIIGDMRKIEFIGEPLEIKSAMKQEQIPQLDQLVEDIYASISTSVSAAQPSLAKHNAM</sequence>
<evidence type="ECO:0000256" key="3">
    <source>
        <dbReference type="ARBA" id="ARBA00034301"/>
    </source>
</evidence>
<dbReference type="PROSITE" id="PS50902">
    <property type="entry name" value="FLAVODOXIN_LIKE"/>
    <property type="match status" value="1"/>
</dbReference>
<dbReference type="Gene3D" id="3.40.50.360">
    <property type="match status" value="1"/>
</dbReference>
<evidence type="ECO:0000313" key="7">
    <source>
        <dbReference type="Proteomes" id="UP000463051"/>
    </source>
</evidence>
<dbReference type="PANTHER" id="PTHR43717">
    <property type="entry name" value="ANAEROBIC NITRIC OXIDE REDUCTASE FLAVORUBREDOXIN"/>
    <property type="match status" value="1"/>
</dbReference>
<dbReference type="GO" id="GO:0016787">
    <property type="term" value="F:hydrolase activity"/>
    <property type="evidence" value="ECO:0007669"/>
    <property type="project" value="UniProtKB-KW"/>
</dbReference>
<dbReference type="InterPro" id="IPR001279">
    <property type="entry name" value="Metallo-B-lactamas"/>
</dbReference>
<dbReference type="AlphaFoldDB" id="A0A7X2L2A8"/>
<dbReference type="PIRSF" id="PIRSF005243">
    <property type="entry name" value="ROO"/>
    <property type="match status" value="1"/>
</dbReference>
<reference evidence="6 7" key="1">
    <citation type="submission" date="2019-11" db="EMBL/GenBank/DDBJ databases">
        <title>Paenibacillus monticola sp. nov., a novel PGPR strain isolated from mountain sample in China.</title>
        <authorList>
            <person name="Zhao Q."/>
            <person name="Li H.-P."/>
            <person name="Zhang J.-L."/>
        </authorList>
    </citation>
    <scope>NUCLEOTIDE SEQUENCE [LARGE SCALE GENOMIC DNA]</scope>
    <source>
        <strain evidence="6 7">LC-T2</strain>
    </source>
</reference>
<dbReference type="GO" id="GO:0010181">
    <property type="term" value="F:FMN binding"/>
    <property type="evidence" value="ECO:0007669"/>
    <property type="project" value="InterPro"/>
</dbReference>
<dbReference type="RefSeq" id="WP_154119033.1">
    <property type="nucleotide sequence ID" value="NZ_WJXB01000004.1"/>
</dbReference>
<feature type="domain" description="Flavodoxin-like" evidence="5">
    <location>
        <begin position="256"/>
        <end position="396"/>
    </location>
</feature>
<dbReference type="Gene3D" id="3.60.15.10">
    <property type="entry name" value="Ribonuclease Z/Hydroxyacylglutathione hydrolase-like"/>
    <property type="match status" value="1"/>
</dbReference>
<keyword evidence="6" id="KW-0378">Hydrolase</keyword>
<dbReference type="GO" id="GO:0046872">
    <property type="term" value="F:metal ion binding"/>
    <property type="evidence" value="ECO:0007669"/>
    <property type="project" value="InterPro"/>
</dbReference>
<protein>
    <submittedName>
        <fullName evidence="6">MBL fold metallo-hydrolase</fullName>
    </submittedName>
</protein>
<dbReference type="InterPro" id="IPR036866">
    <property type="entry name" value="RibonucZ/Hydroxyglut_hydro"/>
</dbReference>